<protein>
    <submittedName>
        <fullName evidence="2">Putative microtubule-associated protein Gb4</fullName>
    </submittedName>
</protein>
<dbReference type="OrthoDB" id="241638at2759"/>
<feature type="region of interest" description="Disordered" evidence="1">
    <location>
        <begin position="216"/>
        <end position="237"/>
    </location>
</feature>
<dbReference type="Proteomes" id="UP000284403">
    <property type="component" value="Unassembled WGS sequence"/>
</dbReference>
<dbReference type="AlphaFoldDB" id="A0A3R7ML47"/>
<sequence>MFGTTSLPAWPPDSRLAGPAQPFLRGFTVSTVPSTRGFSTNAETLSPYPDGVCVRVPRSCSPNPTLLGTTTSAAYRARARPHLPPLPTGSPGEYRKQLPQRCGGGSPVAGALLSLKGHDGENDVGYWSVLYVTAGGEMLGATKLPDPRGRGPLTFERVVGAIEENAALLRLRVSYITYFDTDFDAYVLLTHRTAQKCSGHFRVVVASGSEAAAKAPAAKAAGESRRDDAPQSCNEAVGASPRQLVGLSRAPKAHSRQEHGTNAAGAPAPEHLLAQRTLLFQAEAARREAIVTDEESWRLIIQAMGNTRITFWPRGL</sequence>
<evidence type="ECO:0000313" key="3">
    <source>
        <dbReference type="Proteomes" id="UP000284403"/>
    </source>
</evidence>
<dbReference type="EMBL" id="MKKU01000676">
    <property type="protein sequence ID" value="RNF04491.1"/>
    <property type="molecule type" value="Genomic_DNA"/>
</dbReference>
<dbReference type="RefSeq" id="XP_029225060.1">
    <property type="nucleotide sequence ID" value="XM_029374807.1"/>
</dbReference>
<keyword evidence="3" id="KW-1185">Reference proteome</keyword>
<comment type="caution">
    <text evidence="2">The sequence shown here is derived from an EMBL/GenBank/DDBJ whole genome shotgun (WGS) entry which is preliminary data.</text>
</comment>
<evidence type="ECO:0000256" key="1">
    <source>
        <dbReference type="SAM" id="MobiDB-lite"/>
    </source>
</evidence>
<reference evidence="2 3" key="1">
    <citation type="journal article" date="2018" name="BMC Genomics">
        <title>Genomic comparison of Trypanosoma conorhini and Trypanosoma rangeli to Trypanosoma cruzi strains of high and low virulence.</title>
        <authorList>
            <person name="Bradwell K.R."/>
            <person name="Koparde V.N."/>
            <person name="Matveyev A.V."/>
            <person name="Serrano M.G."/>
            <person name="Alves J.M."/>
            <person name="Parikh H."/>
            <person name="Huang B."/>
            <person name="Lee V."/>
            <person name="Espinosa-Alvarez O."/>
            <person name="Ortiz P.A."/>
            <person name="Costa-Martins A.G."/>
            <person name="Teixeira M.M."/>
            <person name="Buck G.A."/>
        </authorList>
    </citation>
    <scope>NUCLEOTIDE SEQUENCE [LARGE SCALE GENOMIC DNA]</scope>
    <source>
        <strain evidence="2 3">025E</strain>
    </source>
</reference>
<gene>
    <name evidence="2" type="ORF">Tco025E_07949</name>
</gene>
<accession>A0A3R7ML47</accession>
<feature type="region of interest" description="Disordered" evidence="1">
    <location>
        <begin position="249"/>
        <end position="268"/>
    </location>
</feature>
<dbReference type="GeneID" id="40321560"/>
<name>A0A3R7ML47_9TRYP</name>
<proteinExistence type="predicted"/>
<organism evidence="2 3">
    <name type="scientific">Trypanosoma conorhini</name>
    <dbReference type="NCBI Taxonomy" id="83891"/>
    <lineage>
        <taxon>Eukaryota</taxon>
        <taxon>Discoba</taxon>
        <taxon>Euglenozoa</taxon>
        <taxon>Kinetoplastea</taxon>
        <taxon>Metakinetoplastina</taxon>
        <taxon>Trypanosomatida</taxon>
        <taxon>Trypanosomatidae</taxon>
        <taxon>Trypanosoma</taxon>
    </lineage>
</organism>
<evidence type="ECO:0000313" key="2">
    <source>
        <dbReference type="EMBL" id="RNF04491.1"/>
    </source>
</evidence>